<dbReference type="PROSITE" id="PS00614">
    <property type="entry name" value="IGPS"/>
    <property type="match status" value="1"/>
</dbReference>
<dbReference type="RefSeq" id="WP_013335360.1">
    <property type="nucleotide sequence ID" value="NC_014537.1"/>
</dbReference>
<gene>
    <name evidence="12" type="ordered locus">Vdis_0223</name>
</gene>
<keyword evidence="8" id="KW-0822">Tryptophan biosynthesis</keyword>
<evidence type="ECO:0000259" key="11">
    <source>
        <dbReference type="Pfam" id="PF00218"/>
    </source>
</evidence>
<dbReference type="AlphaFoldDB" id="E1QT43"/>
<dbReference type="InterPro" id="IPR013798">
    <property type="entry name" value="Indole-3-glycerol_P_synth_dom"/>
</dbReference>
<accession>E1QT43</accession>
<keyword evidence="10 12" id="KW-0456">Lyase</keyword>
<dbReference type="Pfam" id="PF00218">
    <property type="entry name" value="IGPS"/>
    <property type="match status" value="1"/>
</dbReference>
<comment type="pathway">
    <text evidence="2">Amino-acid biosynthesis; L-tryptophan biosynthesis; L-tryptophan from chorismate: step 4/5.</text>
</comment>
<evidence type="ECO:0000256" key="1">
    <source>
        <dbReference type="ARBA" id="ARBA00001633"/>
    </source>
</evidence>
<dbReference type="GO" id="GO:0004425">
    <property type="term" value="F:indole-3-glycerol-phosphate synthase activity"/>
    <property type="evidence" value="ECO:0007669"/>
    <property type="project" value="UniProtKB-EC"/>
</dbReference>
<dbReference type="UniPathway" id="UPA00035">
    <property type="reaction ID" value="UER00043"/>
</dbReference>
<dbReference type="EMBL" id="CP002100">
    <property type="protein sequence ID" value="ADN49635.1"/>
    <property type="molecule type" value="Genomic_DNA"/>
</dbReference>
<dbReference type="STRING" id="572478.Vdis_0223"/>
<name>E1QT43_VULDI</name>
<evidence type="ECO:0000313" key="13">
    <source>
        <dbReference type="Proteomes" id="UP000006681"/>
    </source>
</evidence>
<protein>
    <recommendedName>
        <fullName evidence="5">Indole-3-glycerol phosphate synthase</fullName>
        <ecNumber evidence="4">4.1.1.48</ecNumber>
    </recommendedName>
</protein>
<evidence type="ECO:0000256" key="6">
    <source>
        <dbReference type="ARBA" id="ARBA00022605"/>
    </source>
</evidence>
<dbReference type="HOGENOM" id="CLU_034247_0_1_2"/>
<dbReference type="GO" id="GO:0004640">
    <property type="term" value="F:phosphoribosylanthranilate isomerase activity"/>
    <property type="evidence" value="ECO:0007669"/>
    <property type="project" value="TreeGrafter"/>
</dbReference>
<evidence type="ECO:0000256" key="7">
    <source>
        <dbReference type="ARBA" id="ARBA00022793"/>
    </source>
</evidence>
<dbReference type="InterPro" id="IPR001468">
    <property type="entry name" value="Indole-3-GlycerolPSynthase_CS"/>
</dbReference>
<keyword evidence="7" id="KW-0210">Decarboxylase</keyword>
<dbReference type="Gene3D" id="3.20.20.70">
    <property type="entry name" value="Aldolase class I"/>
    <property type="match status" value="1"/>
</dbReference>
<keyword evidence="9" id="KW-0057">Aromatic amino acid biosynthesis</keyword>
<dbReference type="InterPro" id="IPR011060">
    <property type="entry name" value="RibuloseP-bd_barrel"/>
</dbReference>
<sequence>MDFLSAIGELTRRRVEALKAGIRAPSMVRAIEKRNSEGYLALIAEYKRASPSGVIRLDLDPWTYFNAVGRYATGFSVLVEPIYFLGSPEFIKIALTYGKPVLYKDFVISREQIEEAGRLGVSSVLLIKRLLGDALWDLVDYAINLGLEPLIEVDNEVDALDVVSKDPDVMLGINSRDLSDLSVSLDRAVSIIRAVRGKANIIVAESGVKTVNDALRLAREGANAVLVGTALMRSVELARDLSSVAIK</sequence>
<proteinExistence type="inferred from homology"/>
<dbReference type="GeneID" id="9751140"/>
<dbReference type="SUPFAM" id="SSF51366">
    <property type="entry name" value="Ribulose-phoshate binding barrel"/>
    <property type="match status" value="1"/>
</dbReference>
<reference evidence="12 13" key="1">
    <citation type="journal article" date="2010" name="Stand. Genomic Sci.">
        <title>Complete genome sequence of Vulcanisaeta distributa type strain (IC-017).</title>
        <authorList>
            <person name="Mavromatis K."/>
            <person name="Sikorski J."/>
            <person name="Pabst E."/>
            <person name="Teshima H."/>
            <person name="Lapidus A."/>
            <person name="Lucas S."/>
            <person name="Nolan M."/>
            <person name="Glavina Del Rio T."/>
            <person name="Cheng J.F."/>
            <person name="Bruce D."/>
            <person name="Goodwin L."/>
            <person name="Pitluck S."/>
            <person name="Liolios K."/>
            <person name="Ivanova N."/>
            <person name="Mikhailova N."/>
            <person name="Pati A."/>
            <person name="Chen A."/>
            <person name="Palaniappan K."/>
            <person name="Land M."/>
            <person name="Hauser L."/>
            <person name="Chang Y.J."/>
            <person name="Jeffries C.D."/>
            <person name="Rohde M."/>
            <person name="Spring S."/>
            <person name="Goker M."/>
            <person name="Wirth R."/>
            <person name="Woyke T."/>
            <person name="Bristow J."/>
            <person name="Eisen J.A."/>
            <person name="Markowitz V."/>
            <person name="Hugenholtz P."/>
            <person name="Klenk H.P."/>
            <person name="Kyrpides N.C."/>
        </authorList>
    </citation>
    <scope>NUCLEOTIDE SEQUENCE [LARGE SCALE GENOMIC DNA]</scope>
    <source>
        <strain evidence="13">DSM 14429 / JCM 11212 / NBRC 100878 / IC-017</strain>
    </source>
</reference>
<evidence type="ECO:0000256" key="9">
    <source>
        <dbReference type="ARBA" id="ARBA00023141"/>
    </source>
</evidence>
<keyword evidence="6" id="KW-0028">Amino-acid biosynthesis</keyword>
<dbReference type="CDD" id="cd00331">
    <property type="entry name" value="IGPS"/>
    <property type="match status" value="1"/>
</dbReference>
<dbReference type="KEGG" id="vdi:Vdis_0223"/>
<dbReference type="Proteomes" id="UP000006681">
    <property type="component" value="Chromosome"/>
</dbReference>
<dbReference type="OrthoDB" id="15223at2157"/>
<dbReference type="EC" id="4.1.1.48" evidence="4"/>
<evidence type="ECO:0000313" key="12">
    <source>
        <dbReference type="EMBL" id="ADN49635.1"/>
    </source>
</evidence>
<dbReference type="PANTHER" id="PTHR22854">
    <property type="entry name" value="TRYPTOPHAN BIOSYNTHESIS PROTEIN"/>
    <property type="match status" value="1"/>
</dbReference>
<comment type="similarity">
    <text evidence="3">Belongs to the TrpC family.</text>
</comment>
<feature type="domain" description="Indole-3-glycerol phosphate synthase" evidence="11">
    <location>
        <begin position="26"/>
        <end position="240"/>
    </location>
</feature>
<evidence type="ECO:0000256" key="8">
    <source>
        <dbReference type="ARBA" id="ARBA00022822"/>
    </source>
</evidence>
<dbReference type="InterPro" id="IPR013785">
    <property type="entry name" value="Aldolase_TIM"/>
</dbReference>
<evidence type="ECO:0000256" key="2">
    <source>
        <dbReference type="ARBA" id="ARBA00004696"/>
    </source>
</evidence>
<dbReference type="eggNOG" id="arCOG01088">
    <property type="taxonomic scope" value="Archaea"/>
</dbReference>
<evidence type="ECO:0000256" key="3">
    <source>
        <dbReference type="ARBA" id="ARBA00008737"/>
    </source>
</evidence>
<evidence type="ECO:0000256" key="5">
    <source>
        <dbReference type="ARBA" id="ARBA00018080"/>
    </source>
</evidence>
<dbReference type="InterPro" id="IPR045186">
    <property type="entry name" value="Indole-3-glycerol_P_synth"/>
</dbReference>
<dbReference type="PANTHER" id="PTHR22854:SF2">
    <property type="entry name" value="INDOLE-3-GLYCEROL-PHOSPHATE SYNTHASE"/>
    <property type="match status" value="1"/>
</dbReference>
<evidence type="ECO:0000256" key="4">
    <source>
        <dbReference type="ARBA" id="ARBA00012362"/>
    </source>
</evidence>
<evidence type="ECO:0000256" key="10">
    <source>
        <dbReference type="ARBA" id="ARBA00023239"/>
    </source>
</evidence>
<dbReference type="GO" id="GO:0000162">
    <property type="term" value="P:L-tryptophan biosynthetic process"/>
    <property type="evidence" value="ECO:0007669"/>
    <property type="project" value="UniProtKB-UniPathway"/>
</dbReference>
<organism evidence="12 13">
    <name type="scientific">Vulcanisaeta distributa (strain DSM 14429 / JCM 11212 / NBRC 100878 / IC-017)</name>
    <dbReference type="NCBI Taxonomy" id="572478"/>
    <lineage>
        <taxon>Archaea</taxon>
        <taxon>Thermoproteota</taxon>
        <taxon>Thermoprotei</taxon>
        <taxon>Thermoproteales</taxon>
        <taxon>Thermoproteaceae</taxon>
        <taxon>Vulcanisaeta</taxon>
    </lineage>
</organism>
<comment type="catalytic activity">
    <reaction evidence="1">
        <text>1-(2-carboxyphenylamino)-1-deoxy-D-ribulose 5-phosphate + H(+) = (1S,2R)-1-C-(indol-3-yl)glycerol 3-phosphate + CO2 + H2O</text>
        <dbReference type="Rhea" id="RHEA:23476"/>
        <dbReference type="ChEBI" id="CHEBI:15377"/>
        <dbReference type="ChEBI" id="CHEBI:15378"/>
        <dbReference type="ChEBI" id="CHEBI:16526"/>
        <dbReference type="ChEBI" id="CHEBI:58613"/>
        <dbReference type="ChEBI" id="CHEBI:58866"/>
        <dbReference type="EC" id="4.1.1.48"/>
    </reaction>
</comment>
<keyword evidence="13" id="KW-1185">Reference proteome</keyword>
<reference evidence="13" key="2">
    <citation type="journal article" date="2010" name="Stand. Genomic Sci.">
        <title>Complete genome sequence of Vulcanisaeta distributa type strain (IC-017T).</title>
        <authorList>
            <person name="Mavromatis K."/>
            <person name="Sikorski J."/>
            <person name="Pabst E."/>
            <person name="Teshima H."/>
            <person name="Lapidus A."/>
            <person name="Lucas S."/>
            <person name="Nolan M."/>
            <person name="Glavina Del Rio T."/>
            <person name="Cheng J."/>
            <person name="Bruce D."/>
            <person name="Goodwin L."/>
            <person name="Pitluck S."/>
            <person name="Liolios K."/>
            <person name="Ivanova N."/>
            <person name="Mikhailova N."/>
            <person name="Pati A."/>
            <person name="Chen A."/>
            <person name="Palaniappan K."/>
            <person name="Land M."/>
            <person name="Hauser L."/>
            <person name="Chang Y."/>
            <person name="Jeffries C."/>
            <person name="Rohde M."/>
            <person name="Spring S."/>
            <person name="Goker M."/>
            <person name="Wirth R."/>
            <person name="Woyke T."/>
            <person name="Bristow J."/>
            <person name="Eisen J."/>
            <person name="Markowitz V."/>
            <person name="Hugenholtz P."/>
            <person name="Klenk H."/>
            <person name="Kyrpides N."/>
        </authorList>
    </citation>
    <scope>NUCLEOTIDE SEQUENCE [LARGE SCALE GENOMIC DNA]</scope>
    <source>
        <strain evidence="13">DSM 14429 / JCM 11212 / NBRC 100878 / IC-017</strain>
    </source>
</reference>